<evidence type="ECO:0000313" key="4">
    <source>
        <dbReference type="Proteomes" id="UP000474296"/>
    </source>
</evidence>
<comment type="caution">
    <text evidence="3">The sequence shown here is derived from an EMBL/GenBank/DDBJ whole genome shotgun (WGS) entry which is preliminary data.</text>
</comment>
<feature type="chain" id="PRO_5027077094" evidence="2">
    <location>
        <begin position="22"/>
        <end position="415"/>
    </location>
</feature>
<reference evidence="3 4" key="1">
    <citation type="submission" date="2020-01" db="EMBL/GenBank/DDBJ databases">
        <title>Spongiivirga citrea KCTC 32990T.</title>
        <authorList>
            <person name="Wang G."/>
        </authorList>
    </citation>
    <scope>NUCLEOTIDE SEQUENCE [LARGE SCALE GENOMIC DNA]</scope>
    <source>
        <strain evidence="3 4">KCTC 32990</strain>
    </source>
</reference>
<dbReference type="RefSeq" id="WP_164033788.1">
    <property type="nucleotide sequence ID" value="NZ_JAABOQ010000009.1"/>
</dbReference>
<dbReference type="Pfam" id="PF13163">
    <property type="entry name" value="DUF3999"/>
    <property type="match status" value="1"/>
</dbReference>
<protein>
    <submittedName>
        <fullName evidence="3">DUF3999 family protein</fullName>
    </submittedName>
</protein>
<dbReference type="Gene3D" id="2.60.120.260">
    <property type="entry name" value="Galactose-binding domain-like"/>
    <property type="match status" value="1"/>
</dbReference>
<evidence type="ECO:0000256" key="1">
    <source>
        <dbReference type="SAM" id="Phobius"/>
    </source>
</evidence>
<dbReference type="EMBL" id="JAABOQ010000009">
    <property type="protein sequence ID" value="NER19104.1"/>
    <property type="molecule type" value="Genomic_DNA"/>
</dbReference>
<accession>A0A6M0CSN9</accession>
<gene>
    <name evidence="3" type="ORF">GWK10_17950</name>
</gene>
<feature type="transmembrane region" description="Helical" evidence="1">
    <location>
        <begin position="385"/>
        <end position="403"/>
    </location>
</feature>
<keyword evidence="1" id="KW-0472">Membrane</keyword>
<keyword evidence="2" id="KW-0732">Signal</keyword>
<sequence>MNLKNKIAVFLFAGISFSAYAQIKTFDYQRELKNVTEDWHKISLTPELFSQLKGNLNGIRIFGVTKDGDTIEAPYILKVLKGKRVDKTIDFKRLNTSFNANGHYFSFKVPTEDAINQIALDFSNENFDWKLDLEGSQDQKEWFTVADDYRILSIKNQRTDYTFSTLHFPVSNYTYYRLLVKTKDKPVLNSASLVLDEITDASRSSCDIKATDFSQNKDTKQSIINLELTHAVPISQLTFKVNETFDYYRPMKIEYLKDSTETEKGWRYFYQTLGQTTLSSVEDISFGFRSTITNKIRITVENGSNVPLTFNDFKVTGYDHELVARFTTPASYFLAYGNEKAYAPRYDITSFTNKIPTQLNALTLGDEILIKKDATSTSPLFENKLWMWALMILIIAVMGWFTFKMLGKNSRQSSV</sequence>
<keyword evidence="4" id="KW-1185">Reference proteome</keyword>
<proteinExistence type="predicted"/>
<dbReference type="InterPro" id="IPR025060">
    <property type="entry name" value="DUF3999"/>
</dbReference>
<evidence type="ECO:0000256" key="2">
    <source>
        <dbReference type="SAM" id="SignalP"/>
    </source>
</evidence>
<dbReference type="AlphaFoldDB" id="A0A6M0CSN9"/>
<keyword evidence="1" id="KW-1133">Transmembrane helix</keyword>
<feature type="signal peptide" evidence="2">
    <location>
        <begin position="1"/>
        <end position="21"/>
    </location>
</feature>
<name>A0A6M0CSN9_9FLAO</name>
<organism evidence="3 4">
    <name type="scientific">Spongiivirga citrea</name>
    <dbReference type="NCBI Taxonomy" id="1481457"/>
    <lineage>
        <taxon>Bacteria</taxon>
        <taxon>Pseudomonadati</taxon>
        <taxon>Bacteroidota</taxon>
        <taxon>Flavobacteriia</taxon>
        <taxon>Flavobacteriales</taxon>
        <taxon>Flavobacteriaceae</taxon>
        <taxon>Spongiivirga</taxon>
    </lineage>
</organism>
<evidence type="ECO:0000313" key="3">
    <source>
        <dbReference type="EMBL" id="NER19104.1"/>
    </source>
</evidence>
<dbReference type="Proteomes" id="UP000474296">
    <property type="component" value="Unassembled WGS sequence"/>
</dbReference>
<keyword evidence="1" id="KW-0812">Transmembrane</keyword>